<dbReference type="EMBL" id="LCWF01000160">
    <property type="protein sequence ID" value="KKY16556.1"/>
    <property type="molecule type" value="Genomic_DNA"/>
</dbReference>
<evidence type="ECO:0000256" key="2">
    <source>
        <dbReference type="ARBA" id="ARBA00022692"/>
    </source>
</evidence>
<organism evidence="9 10">
    <name type="scientific">Phaeomoniella chlamydospora</name>
    <name type="common">Phaeoacremonium chlamydosporum</name>
    <dbReference type="NCBI Taxonomy" id="158046"/>
    <lineage>
        <taxon>Eukaryota</taxon>
        <taxon>Fungi</taxon>
        <taxon>Dikarya</taxon>
        <taxon>Ascomycota</taxon>
        <taxon>Pezizomycotina</taxon>
        <taxon>Eurotiomycetes</taxon>
        <taxon>Chaetothyriomycetidae</taxon>
        <taxon>Phaeomoniellales</taxon>
        <taxon>Phaeomoniellaceae</taxon>
        <taxon>Phaeomoniella</taxon>
    </lineage>
</organism>
<dbReference type="PANTHER" id="PTHR33048:SF47">
    <property type="entry name" value="INTEGRAL MEMBRANE PROTEIN-RELATED"/>
    <property type="match status" value="1"/>
</dbReference>
<evidence type="ECO:0000313" key="10">
    <source>
        <dbReference type="Proteomes" id="UP000053317"/>
    </source>
</evidence>
<evidence type="ECO:0000256" key="5">
    <source>
        <dbReference type="ARBA" id="ARBA00038359"/>
    </source>
</evidence>
<proteinExistence type="inferred from homology"/>
<feature type="region of interest" description="Disordered" evidence="6">
    <location>
        <begin position="292"/>
        <end position="338"/>
    </location>
</feature>
<sequence>MNVFAFLAATHGIGKHIYDLQAHNAENLLFWTYLCQIFWATATFFVKVSILCLYLRIFPLRPFRLAVFATMALLIICYLIIVFMTAFQCVPTSAIWQMHTIDAKCLNIFGVATASAATNIAVEVIILILPLPVLKTLKVDGRRKISLYMLFSAGIITIIIASLRIPSLKFLVTYNDPSYQIAPTYYWTCAETTAINIVAAAPALKQLFVRTKGQVSDKISVYKSRKTGSYALSNLSEHGGGYSGSPHGDDLKASKSGQIVSTSTFTTSQSGNTPASDNSRVLDLISKTGRRYDTQTYHPDSPRNHSSKHSITPTYDRDLYKSPQDHYPQTRRRISDDNSAEIIIQHHSDSEAPRSDPDAAAKEIGVACTTILSDPSSGPPVEGRSFLDEDKKNGRGAWV</sequence>
<evidence type="ECO:0000256" key="6">
    <source>
        <dbReference type="SAM" id="MobiDB-lite"/>
    </source>
</evidence>
<dbReference type="AlphaFoldDB" id="A0A0G2E2G1"/>
<feature type="transmembrane region" description="Helical" evidence="7">
    <location>
        <begin position="145"/>
        <end position="165"/>
    </location>
</feature>
<keyword evidence="4 7" id="KW-0472">Membrane</keyword>
<feature type="region of interest" description="Disordered" evidence="6">
    <location>
        <begin position="370"/>
        <end position="399"/>
    </location>
</feature>
<accession>A0A0G2E2G1</accession>
<evidence type="ECO:0000256" key="4">
    <source>
        <dbReference type="ARBA" id="ARBA00023136"/>
    </source>
</evidence>
<dbReference type="InterPro" id="IPR052337">
    <property type="entry name" value="SAT4-like"/>
</dbReference>
<gene>
    <name evidence="9" type="ORF">UCRPC4_g05893</name>
</gene>
<feature type="transmembrane region" description="Helical" evidence="7">
    <location>
        <begin position="30"/>
        <end position="53"/>
    </location>
</feature>
<evidence type="ECO:0000256" key="7">
    <source>
        <dbReference type="SAM" id="Phobius"/>
    </source>
</evidence>
<keyword evidence="10" id="KW-1185">Reference proteome</keyword>
<feature type="transmembrane region" description="Helical" evidence="7">
    <location>
        <begin position="108"/>
        <end position="133"/>
    </location>
</feature>
<comment type="subcellular location">
    <subcellularLocation>
        <location evidence="1">Membrane</location>
        <topology evidence="1">Multi-pass membrane protein</topology>
    </subcellularLocation>
</comment>
<reference evidence="9 10" key="2">
    <citation type="submission" date="2015-05" db="EMBL/GenBank/DDBJ databases">
        <authorList>
            <person name="Morales-Cruz A."/>
            <person name="Amrine K.C."/>
            <person name="Cantu D."/>
        </authorList>
    </citation>
    <scope>NUCLEOTIDE SEQUENCE [LARGE SCALE GENOMIC DNA]</scope>
    <source>
        <strain evidence="9">UCRPC4</strain>
    </source>
</reference>
<feature type="transmembrane region" description="Helical" evidence="7">
    <location>
        <begin position="185"/>
        <end position="204"/>
    </location>
</feature>
<reference evidence="9 10" key="1">
    <citation type="submission" date="2015-05" db="EMBL/GenBank/DDBJ databases">
        <title>Distinctive expansion of gene families associated with plant cell wall degradation and secondary metabolism in the genomes of grapevine trunk pathogens.</title>
        <authorList>
            <person name="Lawrence D.P."/>
            <person name="Travadon R."/>
            <person name="Rolshausen P.E."/>
            <person name="Baumgartner K."/>
        </authorList>
    </citation>
    <scope>NUCLEOTIDE SEQUENCE [LARGE SCALE GENOMIC DNA]</scope>
    <source>
        <strain evidence="9">UCRPC4</strain>
    </source>
</reference>
<keyword evidence="2 7" id="KW-0812">Transmembrane</keyword>
<protein>
    <submittedName>
        <fullName evidence="9">Putative integral membrane protein</fullName>
    </submittedName>
</protein>
<comment type="similarity">
    <text evidence="5">Belongs to the SAT4 family.</text>
</comment>
<keyword evidence="3 7" id="KW-1133">Transmembrane helix</keyword>
<feature type="transmembrane region" description="Helical" evidence="7">
    <location>
        <begin position="65"/>
        <end position="88"/>
    </location>
</feature>
<evidence type="ECO:0000256" key="1">
    <source>
        <dbReference type="ARBA" id="ARBA00004141"/>
    </source>
</evidence>
<feature type="domain" description="Rhodopsin" evidence="8">
    <location>
        <begin position="5"/>
        <end position="209"/>
    </location>
</feature>
<dbReference type="PANTHER" id="PTHR33048">
    <property type="entry name" value="PTH11-LIKE INTEGRAL MEMBRANE PROTEIN (AFU_ORTHOLOGUE AFUA_5G11245)"/>
    <property type="match status" value="1"/>
</dbReference>
<comment type="caution">
    <text evidence="9">The sequence shown here is derived from an EMBL/GenBank/DDBJ whole genome shotgun (WGS) entry which is preliminary data.</text>
</comment>
<feature type="compositionally biased region" description="Basic and acidic residues" evidence="6">
    <location>
        <begin position="315"/>
        <end position="324"/>
    </location>
</feature>
<name>A0A0G2E2G1_PHACM</name>
<dbReference type="Pfam" id="PF20684">
    <property type="entry name" value="Fung_rhodopsin"/>
    <property type="match status" value="1"/>
</dbReference>
<dbReference type="OrthoDB" id="2496787at2759"/>
<dbReference type="InterPro" id="IPR049326">
    <property type="entry name" value="Rhodopsin_dom_fungi"/>
</dbReference>
<dbReference type="Proteomes" id="UP000053317">
    <property type="component" value="Unassembled WGS sequence"/>
</dbReference>
<evidence type="ECO:0000259" key="8">
    <source>
        <dbReference type="Pfam" id="PF20684"/>
    </source>
</evidence>
<evidence type="ECO:0000256" key="3">
    <source>
        <dbReference type="ARBA" id="ARBA00022989"/>
    </source>
</evidence>
<dbReference type="GO" id="GO:0016020">
    <property type="term" value="C:membrane"/>
    <property type="evidence" value="ECO:0007669"/>
    <property type="project" value="UniProtKB-SubCell"/>
</dbReference>
<evidence type="ECO:0000313" key="9">
    <source>
        <dbReference type="EMBL" id="KKY16556.1"/>
    </source>
</evidence>